<gene>
    <name evidence="1" type="ORF">SAMN02745111_02110</name>
</gene>
<dbReference type="InterPro" id="IPR032675">
    <property type="entry name" value="LRR_dom_sf"/>
</dbReference>
<keyword evidence="2" id="KW-1185">Reference proteome</keyword>
<dbReference type="AlphaFoldDB" id="A0A1T4W149"/>
<dbReference type="RefSeq" id="WP_159444370.1">
    <property type="nucleotide sequence ID" value="NZ_FUXZ01000014.1"/>
</dbReference>
<dbReference type="STRING" id="39495.SAMN02745111_02110"/>
<dbReference type="Proteomes" id="UP000190814">
    <property type="component" value="Unassembled WGS sequence"/>
</dbReference>
<name>A0A1T4W149_9FIRM</name>
<organism evidence="1 2">
    <name type="scientific">Eubacterium uniforme</name>
    <dbReference type="NCBI Taxonomy" id="39495"/>
    <lineage>
        <taxon>Bacteria</taxon>
        <taxon>Bacillati</taxon>
        <taxon>Bacillota</taxon>
        <taxon>Clostridia</taxon>
        <taxon>Eubacteriales</taxon>
        <taxon>Eubacteriaceae</taxon>
        <taxon>Eubacterium</taxon>
    </lineage>
</organism>
<evidence type="ECO:0000313" key="2">
    <source>
        <dbReference type="Proteomes" id="UP000190814"/>
    </source>
</evidence>
<accession>A0A1T4W149</accession>
<proteinExistence type="predicted"/>
<dbReference type="InterPro" id="IPR026906">
    <property type="entry name" value="LRR_5"/>
</dbReference>
<evidence type="ECO:0000313" key="1">
    <source>
        <dbReference type="EMBL" id="SKA70778.1"/>
    </source>
</evidence>
<reference evidence="1 2" key="1">
    <citation type="submission" date="2017-02" db="EMBL/GenBank/DDBJ databases">
        <authorList>
            <person name="Peterson S.W."/>
        </authorList>
    </citation>
    <scope>NUCLEOTIDE SEQUENCE [LARGE SCALE GENOMIC DNA]</scope>
    <source>
        <strain evidence="1 2">ATCC 35992</strain>
    </source>
</reference>
<sequence length="795" mass="89898">MSKVRECKKIWFLVMLFMSIIFMGKSVMADDSVEVTVTVDKDNYYSNGNYMSNISKLNGVSYDETKRELTLNNFTGDKIYIFVKDSSVKIFTLRILGNNTLSKKISGNSTLIFVNRDYRFDGQLDFSIVGDGSLTLDKVKEDGNACIDCMDTVGITYDGPTMNIKNCSTDSSDSVVGADYFTMKSGTINMDIYPHLRMVDEVETYFYGSIITTYSRIDILAGEINASYKMPENMSSQANMDLEKAVVLKSRLEKPVIKGKVNINADSRIKDKIKINYDKEIIFRIKTERKTVVNPNEIEGLKWDPDSMTLTMDGYDGEEMCIASKYYHESVKVVIKNENKIHSGSGTIVSDGMFTIDGIDITFTGDGKLILDSNVVNGSCVFGQEYWNNYNELTKDDNKENCVIDGPILNIKGFGYRGLVYFDNFIMKSGKLIMNNDSSSRFEEINEERKSVSDFSYAILASNSVEITGGTIVIKNRYDFSDKWSKVIYYYPAIATQNTEDVNNAINVRDCVIAFVDYKNGIKGKEFGYSYIVDEDDRYEYIQKDLSNKNVFLLYATDYRYLGTVDINNFSLNGLNKEYLYIGKDIKPNVKVGGLVEGEDYIVRYKNNKNLGKASIVITGIGLYRGTIVKSFEIVKKLSTDSDVNKNDNSNGRANANTYKDKKYVYRILKKANAKKYGKVEIIGLRKKNIKTVKIQSVIKIKGKKYKVVSIGKKAFANNKKIKKVVIGKYVSKIKSKAFFGCSSIKNIVINSKNIKSIAKKSFGKVKNVKVTIKKGAKHEKILRKLIKKVSFKYV</sequence>
<dbReference type="EMBL" id="FUXZ01000014">
    <property type="protein sequence ID" value="SKA70778.1"/>
    <property type="molecule type" value="Genomic_DNA"/>
</dbReference>
<dbReference type="Gene3D" id="3.80.10.10">
    <property type="entry name" value="Ribonuclease Inhibitor"/>
    <property type="match status" value="1"/>
</dbReference>
<dbReference type="Pfam" id="PF13306">
    <property type="entry name" value="LRR_5"/>
    <property type="match status" value="1"/>
</dbReference>
<dbReference type="OrthoDB" id="1771092at2"/>
<protein>
    <submittedName>
        <fullName evidence="1">Leucine rich repeat-containing protein</fullName>
    </submittedName>
</protein>